<feature type="domain" description="FAD/NAD(P)-binding" evidence="8">
    <location>
        <begin position="15"/>
        <end position="80"/>
    </location>
</feature>
<dbReference type="PANTHER" id="PTHR42737:SF6">
    <property type="entry name" value="THIOREDOXIN-DISULFIDE REDUCTASE"/>
    <property type="match status" value="1"/>
</dbReference>
<organism evidence="9 10">
    <name type="scientific">Heterorhabditis bacteriophora</name>
    <name type="common">Entomopathogenic nematode worm</name>
    <dbReference type="NCBI Taxonomy" id="37862"/>
    <lineage>
        <taxon>Eukaryota</taxon>
        <taxon>Metazoa</taxon>
        <taxon>Ecdysozoa</taxon>
        <taxon>Nematoda</taxon>
        <taxon>Chromadorea</taxon>
        <taxon>Rhabditida</taxon>
        <taxon>Rhabditina</taxon>
        <taxon>Rhabditomorpha</taxon>
        <taxon>Strongyloidea</taxon>
        <taxon>Heterorhabditidae</taxon>
        <taxon>Heterorhabditis</taxon>
    </lineage>
</organism>
<dbReference type="PANTHER" id="PTHR42737">
    <property type="entry name" value="GLUTATHIONE REDUCTASE"/>
    <property type="match status" value="1"/>
</dbReference>
<dbReference type="GO" id="GO:0006749">
    <property type="term" value="P:glutathione metabolic process"/>
    <property type="evidence" value="ECO:0007669"/>
    <property type="project" value="TreeGrafter"/>
</dbReference>
<dbReference type="InterPro" id="IPR012999">
    <property type="entry name" value="Pyr_OxRdtase_I_AS"/>
</dbReference>
<evidence type="ECO:0000256" key="6">
    <source>
        <dbReference type="ARBA" id="ARBA00023157"/>
    </source>
</evidence>
<evidence type="ECO:0000256" key="1">
    <source>
        <dbReference type="ARBA" id="ARBA00001974"/>
    </source>
</evidence>
<evidence type="ECO:0000256" key="4">
    <source>
        <dbReference type="ARBA" id="ARBA00022827"/>
    </source>
</evidence>
<evidence type="ECO:0000259" key="8">
    <source>
        <dbReference type="Pfam" id="PF07992"/>
    </source>
</evidence>
<evidence type="ECO:0000313" key="9">
    <source>
        <dbReference type="Proteomes" id="UP000095283"/>
    </source>
</evidence>
<evidence type="ECO:0000256" key="3">
    <source>
        <dbReference type="ARBA" id="ARBA00022630"/>
    </source>
</evidence>
<dbReference type="GO" id="GO:0005739">
    <property type="term" value="C:mitochondrion"/>
    <property type="evidence" value="ECO:0007669"/>
    <property type="project" value="TreeGrafter"/>
</dbReference>
<dbReference type="Pfam" id="PF07992">
    <property type="entry name" value="Pyr_redox_2"/>
    <property type="match status" value="1"/>
</dbReference>
<dbReference type="InterPro" id="IPR023753">
    <property type="entry name" value="FAD/NAD-binding_dom"/>
</dbReference>
<dbReference type="PROSITE" id="PS00076">
    <property type="entry name" value="PYRIDINE_REDOX_1"/>
    <property type="match status" value="1"/>
</dbReference>
<keyword evidence="6" id="KW-1015">Disulfide bond</keyword>
<dbReference type="SUPFAM" id="SSF51905">
    <property type="entry name" value="FAD/NAD(P)-binding domain"/>
    <property type="match status" value="1"/>
</dbReference>
<evidence type="ECO:0000256" key="7">
    <source>
        <dbReference type="ARBA" id="ARBA00023284"/>
    </source>
</evidence>
<proteinExistence type="inferred from homology"/>
<keyword evidence="3" id="KW-0285">Flavoprotein</keyword>
<dbReference type="InterPro" id="IPR046952">
    <property type="entry name" value="GSHR/TRXR-like"/>
</dbReference>
<evidence type="ECO:0000256" key="5">
    <source>
        <dbReference type="ARBA" id="ARBA00023002"/>
    </source>
</evidence>
<sequence length="97" mass="10021">MLYLYIVGSSTPTQFDLIVIGGGSGGLACSKAAQSLGARVALVNSVVPTPSGISWGLGGTCANVGCIPKKLFHQAGIVGREYGWSGVEKGTHNWLVW</sequence>
<reference evidence="10" key="1">
    <citation type="submission" date="2016-11" db="UniProtKB">
        <authorList>
            <consortium name="WormBaseParasite"/>
        </authorList>
    </citation>
    <scope>IDENTIFICATION</scope>
</reference>
<comment type="similarity">
    <text evidence="2">Belongs to the class-I pyridine nucleotide-disulfide oxidoreductase family.</text>
</comment>
<protein>
    <submittedName>
        <fullName evidence="10">Pyr_redox_2 domain-containing protein</fullName>
    </submittedName>
</protein>
<keyword evidence="4" id="KW-0274">FAD</keyword>
<dbReference type="Gene3D" id="3.50.50.60">
    <property type="entry name" value="FAD/NAD(P)-binding domain"/>
    <property type="match status" value="1"/>
</dbReference>
<dbReference type="GO" id="GO:0034599">
    <property type="term" value="P:cellular response to oxidative stress"/>
    <property type="evidence" value="ECO:0007669"/>
    <property type="project" value="TreeGrafter"/>
</dbReference>
<dbReference type="GO" id="GO:0005829">
    <property type="term" value="C:cytosol"/>
    <property type="evidence" value="ECO:0007669"/>
    <property type="project" value="TreeGrafter"/>
</dbReference>
<keyword evidence="5" id="KW-0560">Oxidoreductase</keyword>
<dbReference type="GO" id="GO:0050660">
    <property type="term" value="F:flavin adenine dinucleotide binding"/>
    <property type="evidence" value="ECO:0007669"/>
    <property type="project" value="InterPro"/>
</dbReference>
<dbReference type="AlphaFoldDB" id="A0A1I7X540"/>
<dbReference type="PRINTS" id="PR00411">
    <property type="entry name" value="PNDRDTASEI"/>
</dbReference>
<dbReference type="InterPro" id="IPR036188">
    <property type="entry name" value="FAD/NAD-bd_sf"/>
</dbReference>
<dbReference type="WBParaSite" id="Hba_12575">
    <property type="protein sequence ID" value="Hba_12575"/>
    <property type="gene ID" value="Hba_12575"/>
</dbReference>
<evidence type="ECO:0000313" key="10">
    <source>
        <dbReference type="WBParaSite" id="Hba_12575"/>
    </source>
</evidence>
<keyword evidence="7" id="KW-0676">Redox-active center</keyword>
<accession>A0A1I7X540</accession>
<keyword evidence="9" id="KW-1185">Reference proteome</keyword>
<dbReference type="GO" id="GO:0004362">
    <property type="term" value="F:glutathione-disulfide reductase (NADPH) activity"/>
    <property type="evidence" value="ECO:0007669"/>
    <property type="project" value="TreeGrafter"/>
</dbReference>
<name>A0A1I7X540_HETBA</name>
<comment type="cofactor">
    <cofactor evidence="1">
        <name>FAD</name>
        <dbReference type="ChEBI" id="CHEBI:57692"/>
    </cofactor>
</comment>
<dbReference type="Proteomes" id="UP000095283">
    <property type="component" value="Unplaced"/>
</dbReference>
<dbReference type="GO" id="GO:0045454">
    <property type="term" value="P:cell redox homeostasis"/>
    <property type="evidence" value="ECO:0007669"/>
    <property type="project" value="InterPro"/>
</dbReference>
<evidence type="ECO:0000256" key="2">
    <source>
        <dbReference type="ARBA" id="ARBA00007532"/>
    </source>
</evidence>